<dbReference type="InParanoid" id="E2BMQ9"/>
<sequence length="228" mass="26416">DTDDTGWTTHLISLAQIFISYERFPEAKKHLAAASFIMDKHRQKTCVKMDERENSIEEILSDKILSDMYRETTSVIDWTWARYGLKLLQSSRERLLHAVENEPRATCKSELLSAQESEKQSDQSLVFTDTIQDLEGFTAEITDKHLSSYDDTKAVFTAVLARIRTAQEYITLTKPLIIYTSEDPCMSMYVTMMRGNANAYKYLAGYEQDRTKREKLHKLQLQSLQHIL</sequence>
<organism evidence="7">
    <name type="scientific">Harpegnathos saltator</name>
    <name type="common">Jerdon's jumping ant</name>
    <dbReference type="NCBI Taxonomy" id="610380"/>
    <lineage>
        <taxon>Eukaryota</taxon>
        <taxon>Metazoa</taxon>
        <taxon>Ecdysozoa</taxon>
        <taxon>Arthropoda</taxon>
        <taxon>Hexapoda</taxon>
        <taxon>Insecta</taxon>
        <taxon>Pterygota</taxon>
        <taxon>Neoptera</taxon>
        <taxon>Endopterygota</taxon>
        <taxon>Hymenoptera</taxon>
        <taxon>Apocrita</taxon>
        <taxon>Aculeata</taxon>
        <taxon>Formicoidea</taxon>
        <taxon>Formicidae</taxon>
        <taxon>Ponerinae</taxon>
        <taxon>Ponerini</taxon>
        <taxon>Harpegnathos</taxon>
    </lineage>
</organism>
<evidence type="ECO:0000256" key="1">
    <source>
        <dbReference type="ARBA" id="ARBA00004245"/>
    </source>
</evidence>
<keyword evidence="5" id="KW-0206">Cytoskeleton</keyword>
<feature type="non-terminal residue" evidence="6">
    <location>
        <position position="228"/>
    </location>
</feature>
<protein>
    <recommendedName>
        <fullName evidence="3">KIF-binding protein</fullName>
    </recommendedName>
</protein>
<accession>E2BMQ9</accession>
<dbReference type="Proteomes" id="UP000008237">
    <property type="component" value="Unassembled WGS sequence"/>
</dbReference>
<dbReference type="AlphaFoldDB" id="E2BMQ9"/>
<dbReference type="OMA" id="HTIKWHE"/>
<evidence type="ECO:0000256" key="2">
    <source>
        <dbReference type="ARBA" id="ARBA00010305"/>
    </source>
</evidence>
<dbReference type="GO" id="GO:0005856">
    <property type="term" value="C:cytoskeleton"/>
    <property type="evidence" value="ECO:0007669"/>
    <property type="project" value="UniProtKB-SubCell"/>
</dbReference>
<proteinExistence type="inferred from homology"/>
<gene>
    <name evidence="6" type="ORF">EAI_00136</name>
</gene>
<feature type="non-terminal residue" evidence="6">
    <location>
        <position position="1"/>
    </location>
</feature>
<evidence type="ECO:0000256" key="3">
    <source>
        <dbReference type="ARBA" id="ARBA00016840"/>
    </source>
</evidence>
<evidence type="ECO:0000313" key="7">
    <source>
        <dbReference type="Proteomes" id="UP000008237"/>
    </source>
</evidence>
<keyword evidence="7" id="KW-1185">Reference proteome</keyword>
<dbReference type="OrthoDB" id="7554864at2759"/>
<evidence type="ECO:0000256" key="4">
    <source>
        <dbReference type="ARBA" id="ARBA00022490"/>
    </source>
</evidence>
<name>E2BMQ9_HARSA</name>
<comment type="similarity">
    <text evidence="2">Belongs to the KIF-binding protein family.</text>
</comment>
<dbReference type="PANTHER" id="PTHR46321:SF1">
    <property type="entry name" value="KIF-BINDING PROTEIN"/>
    <property type="match status" value="1"/>
</dbReference>
<evidence type="ECO:0000313" key="6">
    <source>
        <dbReference type="EMBL" id="EFN83021.1"/>
    </source>
</evidence>
<dbReference type="InterPro" id="IPR022083">
    <property type="entry name" value="KBP"/>
</dbReference>
<reference evidence="6 7" key="1">
    <citation type="journal article" date="2010" name="Science">
        <title>Genomic comparison of the ants Camponotus floridanus and Harpegnathos saltator.</title>
        <authorList>
            <person name="Bonasio R."/>
            <person name="Zhang G."/>
            <person name="Ye C."/>
            <person name="Mutti N.S."/>
            <person name="Fang X."/>
            <person name="Qin N."/>
            <person name="Donahue G."/>
            <person name="Yang P."/>
            <person name="Li Q."/>
            <person name="Li C."/>
            <person name="Zhang P."/>
            <person name="Huang Z."/>
            <person name="Berger S.L."/>
            <person name="Reinberg D."/>
            <person name="Wang J."/>
            <person name="Liebig J."/>
        </authorList>
    </citation>
    <scope>NUCLEOTIDE SEQUENCE [LARGE SCALE GENOMIC DNA]</scope>
    <source>
        <strain evidence="6 7">R22 G/1</strain>
    </source>
</reference>
<dbReference type="Pfam" id="PF12309">
    <property type="entry name" value="KBP_C"/>
    <property type="match status" value="1"/>
</dbReference>
<dbReference type="PANTHER" id="PTHR46321">
    <property type="entry name" value="KIF1-BINDING PROTEIN"/>
    <property type="match status" value="1"/>
</dbReference>
<evidence type="ECO:0000256" key="5">
    <source>
        <dbReference type="ARBA" id="ARBA00023212"/>
    </source>
</evidence>
<dbReference type="EMBL" id="GL449296">
    <property type="protein sequence ID" value="EFN83021.1"/>
    <property type="molecule type" value="Genomic_DNA"/>
</dbReference>
<comment type="subcellular location">
    <subcellularLocation>
        <location evidence="1">Cytoplasm</location>
        <location evidence="1">Cytoskeleton</location>
    </subcellularLocation>
</comment>
<keyword evidence="4" id="KW-0963">Cytoplasm</keyword>